<evidence type="ECO:0000313" key="3">
    <source>
        <dbReference type="Proteomes" id="UP000195331"/>
    </source>
</evidence>
<dbReference type="OrthoDB" id="2218415at2"/>
<organism evidence="2 3">
    <name type="scientific">Mycobacterium dioxanotrophicus</name>
    <dbReference type="NCBI Taxonomy" id="482462"/>
    <lineage>
        <taxon>Bacteria</taxon>
        <taxon>Bacillati</taxon>
        <taxon>Actinomycetota</taxon>
        <taxon>Actinomycetes</taxon>
        <taxon>Mycobacteriales</taxon>
        <taxon>Mycobacteriaceae</taxon>
        <taxon>Mycobacterium</taxon>
    </lineage>
</organism>
<dbReference type="Gene3D" id="3.40.50.11200">
    <property type="match status" value="1"/>
</dbReference>
<name>A0A1Y0CDB3_9MYCO</name>
<dbReference type="Pfam" id="PF08937">
    <property type="entry name" value="ThsB_TIR"/>
    <property type="match status" value="1"/>
</dbReference>
<dbReference type="KEGG" id="mdx:BTO20_36255"/>
<gene>
    <name evidence="2" type="ORF">BTO20_36255</name>
</gene>
<sequence length="169" mass="19432">MSYRNKTYVAFASEDIHCYRLMEAWRDNKHIDFNFFDAHDLYQARDTSQPETIKRNLRERMKNAKQIVLLGSATGRRKGSDGKSFLAHEVKVAIEFDLPIVVANLDGKRTVDRTVIPEPLIDDDYYTLSVSFQPTIIKFALDNYAPAFATRGNTGPHYYKSDIYQSLGL</sequence>
<evidence type="ECO:0000313" key="2">
    <source>
        <dbReference type="EMBL" id="ART73269.1"/>
    </source>
</evidence>
<keyword evidence="3" id="KW-1185">Reference proteome</keyword>
<protein>
    <submittedName>
        <fullName evidence="2">Molecular chaperone Tir</fullName>
    </submittedName>
</protein>
<dbReference type="AlphaFoldDB" id="A0A1Y0CDB3"/>
<proteinExistence type="predicted"/>
<feature type="domain" description="Thoeris protein ThsB TIR-like" evidence="1">
    <location>
        <begin position="8"/>
        <end position="109"/>
    </location>
</feature>
<accession>A0A1Y0CDB3</accession>
<dbReference type="Proteomes" id="UP000195331">
    <property type="component" value="Chromosome"/>
</dbReference>
<reference evidence="2 3" key="1">
    <citation type="submission" date="2017-04" db="EMBL/GenBank/DDBJ databases">
        <title>Whole Genome Sequence of 1,4-Dioxane Degrading Bacterium Mycobacterium dioxanotrophicus PH-06.</title>
        <authorList>
            <person name="He Y."/>
        </authorList>
    </citation>
    <scope>NUCLEOTIDE SEQUENCE [LARGE SCALE GENOMIC DNA]</scope>
    <source>
        <strain evidence="2 3">PH-06</strain>
    </source>
</reference>
<dbReference type="InterPro" id="IPR015032">
    <property type="entry name" value="ThsB__TIR-like_domain"/>
</dbReference>
<dbReference type="EMBL" id="CP020809">
    <property type="protein sequence ID" value="ART73269.1"/>
    <property type="molecule type" value="Genomic_DNA"/>
</dbReference>
<evidence type="ECO:0000259" key="1">
    <source>
        <dbReference type="Pfam" id="PF08937"/>
    </source>
</evidence>